<dbReference type="GO" id="GO:0019556">
    <property type="term" value="P:L-histidine catabolic process to glutamate and formamide"/>
    <property type="evidence" value="ECO:0007669"/>
    <property type="project" value="UniProtKB-UniPathway"/>
</dbReference>
<dbReference type="UniPathway" id="UPA00379">
    <property type="reaction ID" value="UER00551"/>
</dbReference>
<dbReference type="SUPFAM" id="SSF51556">
    <property type="entry name" value="Metallo-dependent hydrolases"/>
    <property type="match status" value="1"/>
</dbReference>
<dbReference type="AlphaFoldDB" id="A0A0N5AM63"/>
<evidence type="ECO:0000313" key="10">
    <source>
        <dbReference type="WBParaSite" id="SMUV_0000566401-mRNA-1"/>
    </source>
</evidence>
<evidence type="ECO:0000256" key="1">
    <source>
        <dbReference type="ARBA" id="ARBA00000853"/>
    </source>
</evidence>
<keyword evidence="7" id="KW-0378">Hydrolase</keyword>
<evidence type="ECO:0000259" key="8">
    <source>
        <dbReference type="Pfam" id="PF01979"/>
    </source>
</evidence>
<evidence type="ECO:0000256" key="3">
    <source>
        <dbReference type="ARBA" id="ARBA00004758"/>
    </source>
</evidence>
<dbReference type="GO" id="GO:0050480">
    <property type="term" value="F:imidazolonepropionase activity"/>
    <property type="evidence" value="ECO:0007669"/>
    <property type="project" value="UniProtKB-EC"/>
</dbReference>
<evidence type="ECO:0000256" key="6">
    <source>
        <dbReference type="ARBA" id="ARBA00022723"/>
    </source>
</evidence>
<comment type="cofactor">
    <cofactor evidence="2">
        <name>Fe(3+)</name>
        <dbReference type="ChEBI" id="CHEBI:29034"/>
    </cofactor>
</comment>
<dbReference type="InterPro" id="IPR032466">
    <property type="entry name" value="Metal_Hydrolase"/>
</dbReference>
<name>A0A0N5AM63_9BILA</name>
<dbReference type="Gene3D" id="3.20.20.140">
    <property type="entry name" value="Metal-dependent hydrolases"/>
    <property type="match status" value="1"/>
</dbReference>
<comment type="pathway">
    <text evidence="3">Amino-acid degradation; L-histidine degradation into L-glutamate; N-formimidoyl-L-glutamate from L-histidine: step 3/3.</text>
</comment>
<comment type="catalytic activity">
    <reaction evidence="1">
        <text>4-imidazolone-5-propanoate + H2O = N-formimidoyl-L-glutamate</text>
        <dbReference type="Rhea" id="RHEA:23660"/>
        <dbReference type="ChEBI" id="CHEBI:15377"/>
        <dbReference type="ChEBI" id="CHEBI:58928"/>
        <dbReference type="ChEBI" id="CHEBI:77893"/>
        <dbReference type="EC" id="3.5.2.7"/>
    </reaction>
</comment>
<dbReference type="WBParaSite" id="SMUV_0000566401-mRNA-1">
    <property type="protein sequence ID" value="SMUV_0000566401-mRNA-1"/>
    <property type="gene ID" value="SMUV_0000566401"/>
</dbReference>
<dbReference type="PANTHER" id="PTHR42752">
    <property type="entry name" value="IMIDAZOLONEPROPIONASE"/>
    <property type="match status" value="1"/>
</dbReference>
<comment type="similarity">
    <text evidence="4">Belongs to the metallo-dependent hydrolases superfamily. HutI family.</text>
</comment>
<reference evidence="10" key="1">
    <citation type="submission" date="2017-02" db="UniProtKB">
        <authorList>
            <consortium name="WormBaseParasite"/>
        </authorList>
    </citation>
    <scope>IDENTIFICATION</scope>
</reference>
<protein>
    <recommendedName>
        <fullName evidence="5">Probable imidazolonepropionase</fullName>
    </recommendedName>
</protein>
<dbReference type="Proteomes" id="UP000046393">
    <property type="component" value="Unplaced"/>
</dbReference>
<evidence type="ECO:0000256" key="4">
    <source>
        <dbReference type="ARBA" id="ARBA00008002"/>
    </source>
</evidence>
<evidence type="ECO:0000256" key="7">
    <source>
        <dbReference type="ARBA" id="ARBA00022801"/>
    </source>
</evidence>
<keyword evidence="9" id="KW-1185">Reference proteome</keyword>
<dbReference type="NCBIfam" id="TIGR01224">
    <property type="entry name" value="hutI"/>
    <property type="match status" value="1"/>
</dbReference>
<evidence type="ECO:0000256" key="2">
    <source>
        <dbReference type="ARBA" id="ARBA00001965"/>
    </source>
</evidence>
<organism evidence="9 10">
    <name type="scientific">Syphacia muris</name>
    <dbReference type="NCBI Taxonomy" id="451379"/>
    <lineage>
        <taxon>Eukaryota</taxon>
        <taxon>Metazoa</taxon>
        <taxon>Ecdysozoa</taxon>
        <taxon>Nematoda</taxon>
        <taxon>Chromadorea</taxon>
        <taxon>Rhabditida</taxon>
        <taxon>Spirurina</taxon>
        <taxon>Oxyuridomorpha</taxon>
        <taxon>Oxyuroidea</taxon>
        <taxon>Oxyuridae</taxon>
        <taxon>Syphacia</taxon>
    </lineage>
</organism>
<dbReference type="InterPro" id="IPR005920">
    <property type="entry name" value="HutI"/>
</dbReference>
<dbReference type="FunFam" id="3.20.20.140:FF:000215">
    <property type="entry name" value="Putative imidazolonepropionase"/>
    <property type="match status" value="1"/>
</dbReference>
<evidence type="ECO:0000313" key="9">
    <source>
        <dbReference type="Proteomes" id="UP000046393"/>
    </source>
</evidence>
<sequence length="301" mass="33173">MKETREASEELLATFDVSGNTTLEAKSGYGLNTDSELKMLNVIDMAATYMPIEIIGTFCGGHAIPVNSDEKKQTAMIIDEMIPEIAKQKREGRLKSVENIDVFCEKNSLFIEITFNKKILEAGKDIAGLEIMFHAEELHRIGGAEMGASIHARSMSHLEHVSDEGIKAMTNSGTAAILLLTTVFTLRLQPRPARQIIEQGVMVALGSAFNPNAYCMSMPMFIHLACINMKMSMSEALVAATINAAYALGRGKTHGALTVGRRIDYRYPKWEHLIYQVGCHNSIIKSVIKNGDVVYSERCTP</sequence>
<proteinExistence type="inferred from homology"/>
<evidence type="ECO:0000256" key="5">
    <source>
        <dbReference type="ARBA" id="ARBA00013406"/>
    </source>
</evidence>
<accession>A0A0N5AM63</accession>
<dbReference type="Pfam" id="PF01979">
    <property type="entry name" value="Amidohydro_1"/>
    <property type="match status" value="1"/>
</dbReference>
<dbReference type="GO" id="GO:0005737">
    <property type="term" value="C:cytoplasm"/>
    <property type="evidence" value="ECO:0007669"/>
    <property type="project" value="InterPro"/>
</dbReference>
<dbReference type="GO" id="GO:0019557">
    <property type="term" value="P:L-histidine catabolic process to glutamate and formate"/>
    <property type="evidence" value="ECO:0007669"/>
    <property type="project" value="UniProtKB-UniPathway"/>
</dbReference>
<dbReference type="InterPro" id="IPR006680">
    <property type="entry name" value="Amidohydro-rel"/>
</dbReference>
<keyword evidence="6" id="KW-0479">Metal-binding</keyword>
<feature type="domain" description="Amidohydrolase-related" evidence="8">
    <location>
        <begin position="153"/>
        <end position="264"/>
    </location>
</feature>
<dbReference type="GO" id="GO:0046872">
    <property type="term" value="F:metal ion binding"/>
    <property type="evidence" value="ECO:0007669"/>
    <property type="project" value="UniProtKB-KW"/>
</dbReference>
<dbReference type="STRING" id="451379.A0A0N5AM63"/>
<dbReference type="PANTHER" id="PTHR42752:SF1">
    <property type="entry name" value="IMIDAZOLONEPROPIONASE-RELATED"/>
    <property type="match status" value="1"/>
</dbReference>